<dbReference type="Proteomes" id="UP001180020">
    <property type="component" value="Unassembled WGS sequence"/>
</dbReference>
<dbReference type="InterPro" id="IPR019190">
    <property type="entry name" value="EXOV"/>
</dbReference>
<dbReference type="PANTHER" id="PTHR14464:SF4">
    <property type="entry name" value="EXONUCLEASE V"/>
    <property type="match status" value="1"/>
</dbReference>
<dbReference type="GO" id="GO:0036297">
    <property type="term" value="P:interstrand cross-link repair"/>
    <property type="evidence" value="ECO:0007669"/>
    <property type="project" value="TreeGrafter"/>
</dbReference>
<proteinExistence type="inferred from homology"/>
<evidence type="ECO:0000313" key="2">
    <source>
        <dbReference type="EMBL" id="KAK1321395.1"/>
    </source>
</evidence>
<keyword evidence="3" id="KW-1185">Reference proteome</keyword>
<gene>
    <name evidence="2" type="ORF">QJS10_CPA03g01280</name>
</gene>
<name>A0AAV9F646_ACOCL</name>
<dbReference type="AlphaFoldDB" id="A0AAV9F646"/>
<comment type="similarity">
    <text evidence="1">Belongs to the EXO5 family.</text>
</comment>
<evidence type="ECO:0000313" key="3">
    <source>
        <dbReference type="Proteomes" id="UP001180020"/>
    </source>
</evidence>
<accession>A0AAV9F646</accession>
<protein>
    <submittedName>
        <fullName evidence="2">Uncharacterized protein</fullName>
    </submittedName>
</protein>
<sequence>MRLGVVDGIWMVGVIDEIRLSINESDAGPLLIDTKTRCTAKLPGKAQERKSRTKRRERMSLLKNNQLVIVYALEKYLLNEGLYPILPSLQSGPLNGLSIPPHILPYPQKGSHLNWLLPNPGPADARIRSIACFQLA</sequence>
<comment type="caution">
    <text evidence="2">The sequence shown here is derived from an EMBL/GenBank/DDBJ whole genome shotgun (WGS) entry which is preliminary data.</text>
</comment>
<reference evidence="2" key="2">
    <citation type="submission" date="2023-06" db="EMBL/GenBank/DDBJ databases">
        <authorList>
            <person name="Ma L."/>
            <person name="Liu K.-W."/>
            <person name="Li Z."/>
            <person name="Hsiao Y.-Y."/>
            <person name="Qi Y."/>
            <person name="Fu T."/>
            <person name="Tang G."/>
            <person name="Zhang D."/>
            <person name="Sun W.-H."/>
            <person name="Liu D.-K."/>
            <person name="Li Y."/>
            <person name="Chen G.-Z."/>
            <person name="Liu X.-D."/>
            <person name="Liao X.-Y."/>
            <person name="Jiang Y.-T."/>
            <person name="Yu X."/>
            <person name="Hao Y."/>
            <person name="Huang J."/>
            <person name="Zhao X.-W."/>
            <person name="Ke S."/>
            <person name="Chen Y.-Y."/>
            <person name="Wu W.-L."/>
            <person name="Hsu J.-L."/>
            <person name="Lin Y.-F."/>
            <person name="Huang M.-D."/>
            <person name="Li C.-Y."/>
            <person name="Huang L."/>
            <person name="Wang Z.-W."/>
            <person name="Zhao X."/>
            <person name="Zhong W.-Y."/>
            <person name="Peng D.-H."/>
            <person name="Ahmad S."/>
            <person name="Lan S."/>
            <person name="Zhang J.-S."/>
            <person name="Tsai W.-C."/>
            <person name="Van De Peer Y."/>
            <person name="Liu Z.-J."/>
        </authorList>
    </citation>
    <scope>NUCLEOTIDE SEQUENCE</scope>
    <source>
        <strain evidence="2">CP</strain>
        <tissue evidence="2">Leaves</tissue>
    </source>
</reference>
<dbReference type="GO" id="GO:0045145">
    <property type="term" value="F:single-stranded DNA 5'-3' DNA exonuclease activity"/>
    <property type="evidence" value="ECO:0007669"/>
    <property type="project" value="InterPro"/>
</dbReference>
<dbReference type="EMBL" id="JAUJYO010000003">
    <property type="protein sequence ID" value="KAK1321395.1"/>
    <property type="molecule type" value="Genomic_DNA"/>
</dbReference>
<organism evidence="2 3">
    <name type="scientific">Acorus calamus</name>
    <name type="common">Sweet flag</name>
    <dbReference type="NCBI Taxonomy" id="4465"/>
    <lineage>
        <taxon>Eukaryota</taxon>
        <taxon>Viridiplantae</taxon>
        <taxon>Streptophyta</taxon>
        <taxon>Embryophyta</taxon>
        <taxon>Tracheophyta</taxon>
        <taxon>Spermatophyta</taxon>
        <taxon>Magnoliopsida</taxon>
        <taxon>Liliopsida</taxon>
        <taxon>Acoraceae</taxon>
        <taxon>Acorus</taxon>
    </lineage>
</organism>
<evidence type="ECO:0000256" key="1">
    <source>
        <dbReference type="ARBA" id="ARBA00009797"/>
    </source>
</evidence>
<dbReference type="GO" id="GO:0005634">
    <property type="term" value="C:nucleus"/>
    <property type="evidence" value="ECO:0007669"/>
    <property type="project" value="TreeGrafter"/>
</dbReference>
<reference evidence="2" key="1">
    <citation type="journal article" date="2023" name="Nat. Commun.">
        <title>Diploid and tetraploid genomes of Acorus and the evolution of monocots.</title>
        <authorList>
            <person name="Ma L."/>
            <person name="Liu K.W."/>
            <person name="Li Z."/>
            <person name="Hsiao Y.Y."/>
            <person name="Qi Y."/>
            <person name="Fu T."/>
            <person name="Tang G.D."/>
            <person name="Zhang D."/>
            <person name="Sun W.H."/>
            <person name="Liu D.K."/>
            <person name="Li Y."/>
            <person name="Chen G.Z."/>
            <person name="Liu X.D."/>
            <person name="Liao X.Y."/>
            <person name="Jiang Y.T."/>
            <person name="Yu X."/>
            <person name="Hao Y."/>
            <person name="Huang J."/>
            <person name="Zhao X.W."/>
            <person name="Ke S."/>
            <person name="Chen Y.Y."/>
            <person name="Wu W.L."/>
            <person name="Hsu J.L."/>
            <person name="Lin Y.F."/>
            <person name="Huang M.D."/>
            <person name="Li C.Y."/>
            <person name="Huang L."/>
            <person name="Wang Z.W."/>
            <person name="Zhao X."/>
            <person name="Zhong W.Y."/>
            <person name="Peng D.H."/>
            <person name="Ahmad S."/>
            <person name="Lan S."/>
            <person name="Zhang J.S."/>
            <person name="Tsai W.C."/>
            <person name="Van de Peer Y."/>
            <person name="Liu Z.J."/>
        </authorList>
    </citation>
    <scope>NUCLEOTIDE SEQUENCE</scope>
    <source>
        <strain evidence="2">CP</strain>
    </source>
</reference>
<dbReference type="PANTHER" id="PTHR14464">
    <property type="entry name" value="EXONUCLEASE V"/>
    <property type="match status" value="1"/>
</dbReference>